<dbReference type="PANTHER" id="PTHR42760:SF37">
    <property type="entry name" value="CLAVALDEHYDE DEHYDROGENASE"/>
    <property type="match status" value="1"/>
</dbReference>
<dbReference type="Pfam" id="PF00106">
    <property type="entry name" value="adh_short"/>
    <property type="match status" value="1"/>
</dbReference>
<dbReference type="OrthoDB" id="1933717at2759"/>
<dbReference type="PRINTS" id="PR00080">
    <property type="entry name" value="SDRFAMILY"/>
</dbReference>
<evidence type="ECO:0000256" key="2">
    <source>
        <dbReference type="ARBA" id="ARBA00022857"/>
    </source>
</evidence>
<keyword evidence="3" id="KW-0560">Oxidoreductase</keyword>
<keyword evidence="6" id="KW-1185">Reference proteome</keyword>
<comment type="caution">
    <text evidence="5">The sequence shown here is derived from an EMBL/GenBank/DDBJ whole genome shotgun (WGS) entry which is preliminary data.</text>
</comment>
<dbReference type="AlphaFoldDB" id="A0A0F4GBS5"/>
<dbReference type="STRING" id="1047168.A0A0F4GBS5"/>
<evidence type="ECO:0000313" key="5">
    <source>
        <dbReference type="EMBL" id="KJX94851.1"/>
    </source>
</evidence>
<dbReference type="Gene3D" id="3.40.50.720">
    <property type="entry name" value="NAD(P)-binding Rossmann-like Domain"/>
    <property type="match status" value="1"/>
</dbReference>
<comment type="similarity">
    <text evidence="1 4">Belongs to the short-chain dehydrogenases/reductases (SDR) family.</text>
</comment>
<dbReference type="EMBL" id="LAFY01004113">
    <property type="protein sequence ID" value="KJX94851.1"/>
    <property type="molecule type" value="Genomic_DNA"/>
</dbReference>
<proteinExistence type="inferred from homology"/>
<protein>
    <submittedName>
        <fullName evidence="5">Nad-p-binding protein</fullName>
    </submittedName>
</protein>
<evidence type="ECO:0000313" key="6">
    <source>
        <dbReference type="Proteomes" id="UP000033647"/>
    </source>
</evidence>
<dbReference type="PROSITE" id="PS00061">
    <property type="entry name" value="ADH_SHORT"/>
    <property type="match status" value="1"/>
</dbReference>
<organism evidence="5 6">
    <name type="scientific">Zymoseptoria brevis</name>
    <dbReference type="NCBI Taxonomy" id="1047168"/>
    <lineage>
        <taxon>Eukaryota</taxon>
        <taxon>Fungi</taxon>
        <taxon>Dikarya</taxon>
        <taxon>Ascomycota</taxon>
        <taxon>Pezizomycotina</taxon>
        <taxon>Dothideomycetes</taxon>
        <taxon>Dothideomycetidae</taxon>
        <taxon>Mycosphaerellales</taxon>
        <taxon>Mycosphaerellaceae</taxon>
        <taxon>Zymoseptoria</taxon>
    </lineage>
</organism>
<evidence type="ECO:0000256" key="4">
    <source>
        <dbReference type="RuleBase" id="RU000363"/>
    </source>
</evidence>
<dbReference type="GO" id="GO:0016616">
    <property type="term" value="F:oxidoreductase activity, acting on the CH-OH group of donors, NAD or NADP as acceptor"/>
    <property type="evidence" value="ECO:0007669"/>
    <property type="project" value="TreeGrafter"/>
</dbReference>
<evidence type="ECO:0000256" key="3">
    <source>
        <dbReference type="ARBA" id="ARBA00023002"/>
    </source>
</evidence>
<reference evidence="5 6" key="1">
    <citation type="submission" date="2015-03" db="EMBL/GenBank/DDBJ databases">
        <title>RNA-seq based gene annotation and comparative genomics of four Zymoseptoria species reveal species-specific pathogenicity related genes and transposable element activity.</title>
        <authorList>
            <person name="Grandaubert J."/>
            <person name="Bhattacharyya A."/>
            <person name="Stukenbrock E.H."/>
        </authorList>
    </citation>
    <scope>NUCLEOTIDE SEQUENCE [LARGE SCALE GENOMIC DNA]</scope>
    <source>
        <strain evidence="5 6">Zb18110</strain>
    </source>
</reference>
<dbReference type="InterPro" id="IPR020904">
    <property type="entry name" value="Sc_DH/Rdtase_CS"/>
</dbReference>
<evidence type="ECO:0000256" key="1">
    <source>
        <dbReference type="ARBA" id="ARBA00006484"/>
    </source>
</evidence>
<gene>
    <name evidence="5" type="ORF">TI39_contig4154g00003</name>
</gene>
<dbReference type="InterPro" id="IPR036291">
    <property type="entry name" value="NAD(P)-bd_dom_sf"/>
</dbReference>
<sequence>MSTNPYSKLQSNGSDFTPTLRADTYDFINPTQFDLKDKAVFVSGASKGIGRATAISFAKAGASKIAVAARGSTQDVHEALLTAASKAGRAPPQILSLKLDVTNDKSVAAAAEQIESTFGRLDICINNAAYGETFKNIAESSVDDWWRGWEVNVKGTYLVTRALLPLLLNSENGLKTIVNVSSLGAHVIMPGGSGYPAGKLAVLRLAESLCVEYGEKGLIAFGIHPGSVMTDLASSALPKEMHHMLNDTPELASDTMVWLTALRREWLRGRYVNCNWDMKQLLEKRKKIEHGDLLKVRMDVGLE</sequence>
<accession>A0A0F4GBS5</accession>
<dbReference type="PANTHER" id="PTHR42760">
    <property type="entry name" value="SHORT-CHAIN DEHYDROGENASES/REDUCTASES FAMILY MEMBER"/>
    <property type="match status" value="1"/>
</dbReference>
<dbReference type="InterPro" id="IPR002347">
    <property type="entry name" value="SDR_fam"/>
</dbReference>
<keyword evidence="2" id="KW-0521">NADP</keyword>
<dbReference type="PRINTS" id="PR00081">
    <property type="entry name" value="GDHRDH"/>
</dbReference>
<dbReference type="SUPFAM" id="SSF51735">
    <property type="entry name" value="NAD(P)-binding Rossmann-fold domains"/>
    <property type="match status" value="1"/>
</dbReference>
<dbReference type="Proteomes" id="UP000033647">
    <property type="component" value="Unassembled WGS sequence"/>
</dbReference>
<name>A0A0F4GBS5_9PEZI</name>
<dbReference type="CDD" id="cd05233">
    <property type="entry name" value="SDR_c"/>
    <property type="match status" value="1"/>
</dbReference>